<evidence type="ECO:0000313" key="2">
    <source>
        <dbReference type="Ensembl" id="ENSSVLP00005032443.1"/>
    </source>
</evidence>
<name>A0A8D2E089_SCIVU</name>
<reference evidence="2" key="2">
    <citation type="submission" date="2025-09" db="UniProtKB">
        <authorList>
            <consortium name="Ensembl"/>
        </authorList>
    </citation>
    <scope>IDENTIFICATION</scope>
</reference>
<evidence type="ECO:0000313" key="3">
    <source>
        <dbReference type="Proteomes" id="UP000694564"/>
    </source>
</evidence>
<dbReference type="Proteomes" id="UP000694564">
    <property type="component" value="Chromosome 15"/>
</dbReference>
<dbReference type="GeneTree" id="ENSGT01150000287870"/>
<dbReference type="AlphaFoldDB" id="A0A8D2E089"/>
<reference evidence="2" key="1">
    <citation type="submission" date="2025-08" db="UniProtKB">
        <authorList>
            <consortium name="Ensembl"/>
        </authorList>
    </citation>
    <scope>IDENTIFICATION</scope>
</reference>
<keyword evidence="1" id="KW-0812">Transmembrane</keyword>
<feature type="transmembrane region" description="Helical" evidence="1">
    <location>
        <begin position="110"/>
        <end position="136"/>
    </location>
</feature>
<keyword evidence="1" id="KW-0472">Membrane</keyword>
<dbReference type="Ensembl" id="ENSSVLT00005035992.1">
    <property type="protein sequence ID" value="ENSSVLP00005032443.1"/>
    <property type="gene ID" value="ENSSVLG00005025469.1"/>
</dbReference>
<accession>A0A8D2E089</accession>
<proteinExistence type="predicted"/>
<evidence type="ECO:0000256" key="1">
    <source>
        <dbReference type="SAM" id="Phobius"/>
    </source>
</evidence>
<organism evidence="2 3">
    <name type="scientific">Sciurus vulgaris</name>
    <name type="common">Eurasian red squirrel</name>
    <dbReference type="NCBI Taxonomy" id="55149"/>
    <lineage>
        <taxon>Eukaryota</taxon>
        <taxon>Metazoa</taxon>
        <taxon>Chordata</taxon>
        <taxon>Craniata</taxon>
        <taxon>Vertebrata</taxon>
        <taxon>Euteleostomi</taxon>
        <taxon>Mammalia</taxon>
        <taxon>Eutheria</taxon>
        <taxon>Euarchontoglires</taxon>
        <taxon>Glires</taxon>
        <taxon>Rodentia</taxon>
        <taxon>Sciuromorpha</taxon>
        <taxon>Sciuridae</taxon>
        <taxon>Sciurinae</taxon>
        <taxon>Sciurini</taxon>
        <taxon>Sciurus</taxon>
    </lineage>
</organism>
<protein>
    <submittedName>
        <fullName evidence="2">Uncharacterized protein</fullName>
    </submittedName>
</protein>
<sequence>MIGKYFFPFCCLSKSLDCTFESFGYWPRSGIAGSNGGSIPFLRNLHTAFQCGSTNLQPHQQCMSVPFSPHPRQHLLLLVFFTIAILIGVRGNLEVVLICISLITGNVEHFFIYLLIACRSSCLFISLAHLLIGLFVF</sequence>
<keyword evidence="3" id="KW-1185">Reference proteome</keyword>
<feature type="transmembrane region" description="Helical" evidence="1">
    <location>
        <begin position="75"/>
        <end position="104"/>
    </location>
</feature>
<keyword evidence="1" id="KW-1133">Transmembrane helix</keyword>